<name>A0A1Y2GDI2_9FUNG</name>
<dbReference type="Proteomes" id="UP000193648">
    <property type="component" value="Unassembled WGS sequence"/>
</dbReference>
<sequence length="125" mass="14316">MVHNKRAIEASARSLLAWPVAIISGQARDSDEERATEWIKIEFDHLKRDLYIGPLLENVFKKPLEQVPNLDPATYEDILDIANCVPRELIELGHKRFYSAVASTLLDRSSELFAEEFRGLGLFYL</sequence>
<protein>
    <submittedName>
        <fullName evidence="1">Uncharacterized protein</fullName>
    </submittedName>
</protein>
<dbReference type="InParanoid" id="A0A1Y2GDI2"/>
<organism evidence="1 2">
    <name type="scientific">Lobosporangium transversale</name>
    <dbReference type="NCBI Taxonomy" id="64571"/>
    <lineage>
        <taxon>Eukaryota</taxon>
        <taxon>Fungi</taxon>
        <taxon>Fungi incertae sedis</taxon>
        <taxon>Mucoromycota</taxon>
        <taxon>Mortierellomycotina</taxon>
        <taxon>Mortierellomycetes</taxon>
        <taxon>Mortierellales</taxon>
        <taxon>Mortierellaceae</taxon>
        <taxon>Lobosporangium</taxon>
    </lineage>
</organism>
<keyword evidence="2" id="KW-1185">Reference proteome</keyword>
<accession>A0A1Y2GDI2</accession>
<dbReference type="RefSeq" id="XP_021878133.1">
    <property type="nucleotide sequence ID" value="XM_022026787.1"/>
</dbReference>
<dbReference type="AlphaFoldDB" id="A0A1Y2GDI2"/>
<dbReference type="EMBL" id="MCFF01000040">
    <property type="protein sequence ID" value="ORZ07767.1"/>
    <property type="molecule type" value="Genomic_DNA"/>
</dbReference>
<proteinExistence type="predicted"/>
<comment type="caution">
    <text evidence="1">The sequence shown here is derived from an EMBL/GenBank/DDBJ whole genome shotgun (WGS) entry which is preliminary data.</text>
</comment>
<evidence type="ECO:0000313" key="2">
    <source>
        <dbReference type="Proteomes" id="UP000193648"/>
    </source>
</evidence>
<gene>
    <name evidence="1" type="ORF">BCR41DRAFT_373521</name>
</gene>
<evidence type="ECO:0000313" key="1">
    <source>
        <dbReference type="EMBL" id="ORZ07767.1"/>
    </source>
</evidence>
<dbReference type="GeneID" id="33568630"/>
<reference evidence="1 2" key="1">
    <citation type="submission" date="2016-07" db="EMBL/GenBank/DDBJ databases">
        <title>Pervasive Adenine N6-methylation of Active Genes in Fungi.</title>
        <authorList>
            <consortium name="DOE Joint Genome Institute"/>
            <person name="Mondo S.J."/>
            <person name="Dannebaum R.O."/>
            <person name="Kuo R.C."/>
            <person name="Labutti K."/>
            <person name="Haridas S."/>
            <person name="Kuo A."/>
            <person name="Salamov A."/>
            <person name="Ahrendt S.R."/>
            <person name="Lipzen A."/>
            <person name="Sullivan W."/>
            <person name="Andreopoulos W.B."/>
            <person name="Clum A."/>
            <person name="Lindquist E."/>
            <person name="Daum C."/>
            <person name="Ramamoorthy G.K."/>
            <person name="Gryganskyi A."/>
            <person name="Culley D."/>
            <person name="Magnuson J.K."/>
            <person name="James T.Y."/>
            <person name="O'Malley M.A."/>
            <person name="Stajich J.E."/>
            <person name="Spatafora J.W."/>
            <person name="Visel A."/>
            <person name="Grigoriev I.V."/>
        </authorList>
    </citation>
    <scope>NUCLEOTIDE SEQUENCE [LARGE SCALE GENOMIC DNA]</scope>
    <source>
        <strain evidence="1 2">NRRL 3116</strain>
    </source>
</reference>